<evidence type="ECO:0000256" key="2">
    <source>
        <dbReference type="SAM" id="SignalP"/>
    </source>
</evidence>
<organism evidence="5 6">
    <name type="scientific">Dyadobacter pollutisoli</name>
    <dbReference type="NCBI Taxonomy" id="2910158"/>
    <lineage>
        <taxon>Bacteria</taxon>
        <taxon>Pseudomonadati</taxon>
        <taxon>Bacteroidota</taxon>
        <taxon>Cytophagia</taxon>
        <taxon>Cytophagales</taxon>
        <taxon>Spirosomataceae</taxon>
        <taxon>Dyadobacter</taxon>
    </lineage>
</organism>
<dbReference type="InterPro" id="IPR013783">
    <property type="entry name" value="Ig-like_fold"/>
</dbReference>
<dbReference type="PANTHER" id="PTHR37836">
    <property type="entry name" value="LMO1036 PROTEIN"/>
    <property type="match status" value="1"/>
</dbReference>
<accession>A0A9E8N8E8</accession>
<keyword evidence="6" id="KW-1185">Reference proteome</keyword>
<dbReference type="Pfam" id="PF16586">
    <property type="entry name" value="DUF5060"/>
    <property type="match status" value="1"/>
</dbReference>
<keyword evidence="1" id="KW-0472">Membrane</keyword>
<keyword evidence="1" id="KW-0812">Transmembrane</keyword>
<name>A0A9E8N8E8_9BACT</name>
<dbReference type="AlphaFoldDB" id="A0A9E8N8E8"/>
<evidence type="ECO:0000313" key="6">
    <source>
        <dbReference type="Proteomes" id="UP001164653"/>
    </source>
</evidence>
<dbReference type="PROSITE" id="PS51257">
    <property type="entry name" value="PROKAR_LIPOPROTEIN"/>
    <property type="match status" value="1"/>
</dbReference>
<dbReference type="RefSeq" id="WP_244821727.1">
    <property type="nucleotide sequence ID" value="NZ_CP112998.1"/>
</dbReference>
<evidence type="ECO:0000259" key="3">
    <source>
        <dbReference type="Pfam" id="PF13204"/>
    </source>
</evidence>
<dbReference type="EMBL" id="CP112998">
    <property type="protein sequence ID" value="WAC11815.1"/>
    <property type="molecule type" value="Genomic_DNA"/>
</dbReference>
<sequence length="664" mass="75968">MNFPIRVLFSWLLLFACLRTTAATPVHIWEMQELTFTAVNTYKNPYTDVTVWIELTGPGFKKRIYGFWDGGNTFRVRLVATTAGDWTWKSGSTPNDPGLSGKTSSFTAVEWSQKEKLDNPLRRGFLRTSPNNHALNFADGTPYLAIGDTWFSMGANRFKWYDDEVKRPIGPKAGFKDYVRYRKAQGYNWVSMIAAYPNWKTDDSSYILVVADSVKTTLRSAWEEFGTNSAKNMDNEGGRPFLFPGKVPGYENYFPDMERLNPEYFKYIDRKVAYLNANGIIPFMEATRRDASLLWFKYYRWPDSYSRFLQYFYSRYQAYNTVLSPVHLDIIDKTVSPGDFVTSIKDVEKRFGPLPFENLLSANANPSTLENWGEDSWVTLHQTGNQREHNNYWYLTEIYNLKNPKPALNGEPYYSGYKDNRGKDGVNYTRGADGGTEHDNEIVRSGIYGSFLSGGLAGHVYGAEGIWGGDIEPAAPIHMWDAFKWRSAAEMQYLKTFAFSIGRRYQELVPLADLVSPNKTHDILSYEGWAYCARTPDKNIFMVYFEKGCPKSEIRGCKLNSVYSAQWFNPRNGSWINVGDGQLVSGKTGIIKLPPLPSETDWGLKLIYKGERDIHIAYQEYGFVRDSLSTRIFRRLLTLPVAGSILALVIVAWLIRRRRNSKAA</sequence>
<dbReference type="InterPro" id="IPR025277">
    <property type="entry name" value="Apiosidase-like_cat_dom"/>
</dbReference>
<proteinExistence type="predicted"/>
<feature type="domain" description="DUF5060" evidence="4">
    <location>
        <begin position="26"/>
        <end position="92"/>
    </location>
</feature>
<feature type="domain" description="Apiosidase-like catalytic" evidence="3">
    <location>
        <begin position="130"/>
        <end position="497"/>
    </location>
</feature>
<evidence type="ECO:0000313" key="5">
    <source>
        <dbReference type="EMBL" id="WAC11815.1"/>
    </source>
</evidence>
<evidence type="ECO:0000256" key="1">
    <source>
        <dbReference type="SAM" id="Phobius"/>
    </source>
</evidence>
<keyword evidence="2" id="KW-0732">Signal</keyword>
<dbReference type="Gene3D" id="3.20.20.80">
    <property type="entry name" value="Glycosidases"/>
    <property type="match status" value="1"/>
</dbReference>
<reference evidence="5" key="1">
    <citation type="submission" date="2022-11" db="EMBL/GenBank/DDBJ databases">
        <title>Dyadobacter pollutisoli sp. nov., isolated from plastic dumped soil.</title>
        <authorList>
            <person name="Kim J.M."/>
            <person name="Kim K.R."/>
            <person name="Lee J.K."/>
            <person name="Hao L."/>
            <person name="Jeon C.O."/>
        </authorList>
    </citation>
    <scope>NUCLEOTIDE SEQUENCE</scope>
    <source>
        <strain evidence="5">U1</strain>
    </source>
</reference>
<feature type="transmembrane region" description="Helical" evidence="1">
    <location>
        <begin position="636"/>
        <end position="655"/>
    </location>
</feature>
<dbReference type="Pfam" id="PF13204">
    <property type="entry name" value="Apiosidase"/>
    <property type="match status" value="1"/>
</dbReference>
<feature type="chain" id="PRO_5038782153" evidence="2">
    <location>
        <begin position="23"/>
        <end position="664"/>
    </location>
</feature>
<keyword evidence="1" id="KW-1133">Transmembrane helix</keyword>
<dbReference type="KEGG" id="dpf:ON006_29290"/>
<protein>
    <submittedName>
        <fullName evidence="5">DUF4038 domain-containing protein</fullName>
    </submittedName>
</protein>
<dbReference type="Proteomes" id="UP001164653">
    <property type="component" value="Chromosome"/>
</dbReference>
<dbReference type="PANTHER" id="PTHR37836:SF2">
    <property type="entry name" value="DUF4038 DOMAIN-CONTAINING PROTEIN"/>
    <property type="match status" value="1"/>
</dbReference>
<gene>
    <name evidence="5" type="ORF">ON006_29290</name>
</gene>
<feature type="signal peptide" evidence="2">
    <location>
        <begin position="1"/>
        <end position="22"/>
    </location>
</feature>
<evidence type="ECO:0000259" key="4">
    <source>
        <dbReference type="Pfam" id="PF16586"/>
    </source>
</evidence>
<dbReference type="Gene3D" id="2.60.40.10">
    <property type="entry name" value="Immunoglobulins"/>
    <property type="match status" value="1"/>
</dbReference>
<dbReference type="InterPro" id="IPR032260">
    <property type="entry name" value="DUF5060"/>
</dbReference>